<dbReference type="Pfam" id="PF12708">
    <property type="entry name" value="Pect-lyase_RHGA_epim"/>
    <property type="match status" value="2"/>
</dbReference>
<evidence type="ECO:0000256" key="1">
    <source>
        <dbReference type="SAM" id="SignalP"/>
    </source>
</evidence>
<dbReference type="Proteomes" id="UP000799640">
    <property type="component" value="Unassembled WGS sequence"/>
</dbReference>
<evidence type="ECO:0000313" key="4">
    <source>
        <dbReference type="Proteomes" id="UP000799640"/>
    </source>
</evidence>
<dbReference type="CDD" id="cd23668">
    <property type="entry name" value="GH55_beta13glucanase-like"/>
    <property type="match status" value="1"/>
</dbReference>
<name>A0A6G1HKB0_9PEZI</name>
<gene>
    <name evidence="3" type="ORF">EJ06DRAFT_483767</name>
</gene>
<dbReference type="GO" id="GO:0004650">
    <property type="term" value="F:polygalacturonase activity"/>
    <property type="evidence" value="ECO:0007669"/>
    <property type="project" value="InterPro"/>
</dbReference>
<dbReference type="Gene3D" id="2.160.20.10">
    <property type="entry name" value="Single-stranded right-handed beta-helix, Pectin lyase-like"/>
    <property type="match status" value="2"/>
</dbReference>
<feature type="signal peptide" evidence="1">
    <location>
        <begin position="1"/>
        <end position="19"/>
    </location>
</feature>
<dbReference type="InterPro" id="IPR039279">
    <property type="entry name" value="QRT3-like"/>
</dbReference>
<sequence>MRLSIFAPLALFLSALVSAAPIDGLIARDTTTSYWVSSIARQGKAAFGDPAYQIFRNVRDCGAKGDGQTDDTAAINTCITMGSSPRCAQGCDSTTVTPAIVYFPPGVYVVSKPIVQLYYTQFVGDASSPPTLKAAPSFTGIAIIDSDPYDNFGNNWYTNQNNFFRQVRNFVIDLTAMPGDRGAGIHWQVAQATSLQNIRFEMVPGATAQQGVFMDNGSGGFMTDLTFNGGNMGMFLGNQQFTTRNLTFNGCRTAIFMNWNWVWTFKDVAINNCNLGIDMANNPPNQTVGSVLLQDAVFTNTDVAFNTSFNMQSVPSGGGTLVLDNVDFGGARVAVQSFDGQTIMPGGSKVQTWVQGRTYAGSDGTRTQGMVPAAAKPSPLLTADGRVFARSKPQYLDVPVSNFVSVKAAGAKGDGQTDDTGAIQAALNALQPGQVLYFDHGAYIITSTVRVPAHAKITGEIWPVILASGAAFSDPSNPQPVFLIGTPNDNGAVEMSDMIFATAGPAPGAILMEWASGASSQGSNGLWDVHFRLGGAAGTQLQADKCAKNPGAQHGPNSACIGAHTLFHTLPSASVYVENCWFWVADHELDQAGHSQIDLYNGRGVHIESQQPVWLVGTAAEHSQLYNYQLRNAKNVYFATAQTETPYMQGNPPAPGPWTPDSRIGDPTFGSSVDRDNRAWGLRIVDSSDVVLFGGGLYSFFDNYDQVCVGEQNCQNRIISVEGTVSGLELYGLSTKASVSMVSTEGNGFTVADADNRSNFCATLGMWRPE</sequence>
<feature type="chain" id="PRO_5026046101" evidence="1">
    <location>
        <begin position="20"/>
        <end position="770"/>
    </location>
</feature>
<evidence type="ECO:0000313" key="3">
    <source>
        <dbReference type="EMBL" id="KAF2396277.1"/>
    </source>
</evidence>
<keyword evidence="3" id="KW-0378">Hydrolase</keyword>
<dbReference type="FunFam" id="2.160.20.10:FF:000023">
    <property type="entry name" value="Exo-beta-1,3-glucanase Exg0"/>
    <property type="match status" value="1"/>
</dbReference>
<reference evidence="3" key="1">
    <citation type="journal article" date="2020" name="Stud. Mycol.">
        <title>101 Dothideomycetes genomes: a test case for predicting lifestyles and emergence of pathogens.</title>
        <authorList>
            <person name="Haridas S."/>
            <person name="Albert R."/>
            <person name="Binder M."/>
            <person name="Bloem J."/>
            <person name="Labutti K."/>
            <person name="Salamov A."/>
            <person name="Andreopoulos B."/>
            <person name="Baker S."/>
            <person name="Barry K."/>
            <person name="Bills G."/>
            <person name="Bluhm B."/>
            <person name="Cannon C."/>
            <person name="Castanera R."/>
            <person name="Culley D."/>
            <person name="Daum C."/>
            <person name="Ezra D."/>
            <person name="Gonzalez J."/>
            <person name="Henrissat B."/>
            <person name="Kuo A."/>
            <person name="Liang C."/>
            <person name="Lipzen A."/>
            <person name="Lutzoni F."/>
            <person name="Magnuson J."/>
            <person name="Mondo S."/>
            <person name="Nolan M."/>
            <person name="Ohm R."/>
            <person name="Pangilinan J."/>
            <person name="Park H.-J."/>
            <person name="Ramirez L."/>
            <person name="Alfaro M."/>
            <person name="Sun H."/>
            <person name="Tritt A."/>
            <person name="Yoshinaga Y."/>
            <person name="Zwiers L.-H."/>
            <person name="Turgeon B."/>
            <person name="Goodwin S."/>
            <person name="Spatafora J."/>
            <person name="Crous P."/>
            <person name="Grigoriev I."/>
        </authorList>
    </citation>
    <scope>NUCLEOTIDE SEQUENCE</scope>
    <source>
        <strain evidence="3">CBS 262.69</strain>
    </source>
</reference>
<dbReference type="OrthoDB" id="1046782at2759"/>
<keyword evidence="4" id="KW-1185">Reference proteome</keyword>
<dbReference type="PANTHER" id="PTHR33928:SF2">
    <property type="entry name" value="PECTATE LYASE SUPERFAMILY PROTEIN DOMAIN-CONTAINING PROTEIN-RELATED"/>
    <property type="match status" value="1"/>
</dbReference>
<proteinExistence type="predicted"/>
<dbReference type="PANTHER" id="PTHR33928">
    <property type="entry name" value="POLYGALACTURONASE QRT3"/>
    <property type="match status" value="1"/>
</dbReference>
<dbReference type="InterPro" id="IPR011050">
    <property type="entry name" value="Pectin_lyase_fold/virulence"/>
</dbReference>
<feature type="domain" description="Rhamnogalacturonase A/B/Epimerase-like pectate lyase" evidence="2">
    <location>
        <begin position="55"/>
        <end position="278"/>
    </location>
</feature>
<evidence type="ECO:0000259" key="2">
    <source>
        <dbReference type="Pfam" id="PF12708"/>
    </source>
</evidence>
<dbReference type="InterPro" id="IPR024535">
    <property type="entry name" value="RHGA/B-epi-like_pectate_lyase"/>
</dbReference>
<dbReference type="SUPFAM" id="SSF51126">
    <property type="entry name" value="Pectin lyase-like"/>
    <property type="match status" value="2"/>
</dbReference>
<feature type="domain" description="Rhamnogalacturonase A/B/Epimerase-like pectate lyase" evidence="2">
    <location>
        <begin position="403"/>
        <end position="468"/>
    </location>
</feature>
<protein>
    <submittedName>
        <fullName evidence="3">Glycoside hydrolase family 55 protein</fullName>
    </submittedName>
</protein>
<dbReference type="EMBL" id="ML996707">
    <property type="protein sequence ID" value="KAF2396277.1"/>
    <property type="molecule type" value="Genomic_DNA"/>
</dbReference>
<organism evidence="3 4">
    <name type="scientific">Trichodelitschia bisporula</name>
    <dbReference type="NCBI Taxonomy" id="703511"/>
    <lineage>
        <taxon>Eukaryota</taxon>
        <taxon>Fungi</taxon>
        <taxon>Dikarya</taxon>
        <taxon>Ascomycota</taxon>
        <taxon>Pezizomycotina</taxon>
        <taxon>Dothideomycetes</taxon>
        <taxon>Dothideomycetes incertae sedis</taxon>
        <taxon>Phaeotrichales</taxon>
        <taxon>Phaeotrichaceae</taxon>
        <taxon>Trichodelitschia</taxon>
    </lineage>
</organism>
<accession>A0A6G1HKB0</accession>
<dbReference type="InterPro" id="IPR012334">
    <property type="entry name" value="Pectin_lyas_fold"/>
</dbReference>
<keyword evidence="1" id="KW-0732">Signal</keyword>
<dbReference type="AlphaFoldDB" id="A0A6G1HKB0"/>